<dbReference type="InterPro" id="IPR008966">
    <property type="entry name" value="Adhesion_dom_sf"/>
</dbReference>
<comment type="similarity">
    <text evidence="2">Belongs to the fimbrial protein family.</text>
</comment>
<dbReference type="InterPro" id="IPR036937">
    <property type="entry name" value="Adhesion_dom_fimbrial_sf"/>
</dbReference>
<evidence type="ECO:0000256" key="1">
    <source>
        <dbReference type="ARBA" id="ARBA00004561"/>
    </source>
</evidence>
<feature type="domain" description="Fimbrial-type adhesion" evidence="6">
    <location>
        <begin position="29"/>
        <end position="175"/>
    </location>
</feature>
<dbReference type="RefSeq" id="WP_150437609.1">
    <property type="nucleotide sequence ID" value="NZ_VYKJ01000020.1"/>
</dbReference>
<feature type="signal peptide" evidence="5">
    <location>
        <begin position="1"/>
        <end position="24"/>
    </location>
</feature>
<evidence type="ECO:0000256" key="3">
    <source>
        <dbReference type="ARBA" id="ARBA00022729"/>
    </source>
</evidence>
<keyword evidence="3 5" id="KW-0732">Signal</keyword>
<keyword evidence="4" id="KW-0281">Fimbrium</keyword>
<proteinExistence type="inferred from homology"/>
<dbReference type="AlphaFoldDB" id="A0A5J5FRW3"/>
<gene>
    <name evidence="7" type="ORF">FJU30_24660</name>
</gene>
<dbReference type="InterPro" id="IPR050263">
    <property type="entry name" value="Bact_Fimbrial_Adh_Pro"/>
</dbReference>
<dbReference type="EMBL" id="VYKJ01000020">
    <property type="protein sequence ID" value="KAA8995382.1"/>
    <property type="molecule type" value="Genomic_DNA"/>
</dbReference>
<dbReference type="SUPFAM" id="SSF49401">
    <property type="entry name" value="Bacterial adhesins"/>
    <property type="match status" value="1"/>
</dbReference>
<dbReference type="InterPro" id="IPR000259">
    <property type="entry name" value="Adhesion_dom_fimbrial"/>
</dbReference>
<name>A0A5J5FRW3_9GAMM</name>
<comment type="subcellular location">
    <subcellularLocation>
        <location evidence="1">Fimbrium</location>
    </subcellularLocation>
</comment>
<evidence type="ECO:0000259" key="6">
    <source>
        <dbReference type="Pfam" id="PF00419"/>
    </source>
</evidence>
<reference evidence="7 8" key="1">
    <citation type="submission" date="2019-09" db="EMBL/GenBank/DDBJ databases">
        <authorList>
            <person name="Li Y."/>
        </authorList>
    </citation>
    <scope>NUCLEOTIDE SEQUENCE [LARGE SCALE GENOMIC DNA]</scope>
    <source>
        <strain evidence="7 8">L3-3HA</strain>
    </source>
</reference>
<dbReference type="PANTHER" id="PTHR33420:SF3">
    <property type="entry name" value="FIMBRIAL SUBUNIT ELFA"/>
    <property type="match status" value="1"/>
</dbReference>
<evidence type="ECO:0000256" key="5">
    <source>
        <dbReference type="SAM" id="SignalP"/>
    </source>
</evidence>
<keyword evidence="8" id="KW-1185">Reference proteome</keyword>
<evidence type="ECO:0000256" key="4">
    <source>
        <dbReference type="ARBA" id="ARBA00023263"/>
    </source>
</evidence>
<dbReference type="OrthoDB" id="6454848at2"/>
<organism evidence="7 8">
    <name type="scientific">Affinibrenneria salicis</name>
    <dbReference type="NCBI Taxonomy" id="2590031"/>
    <lineage>
        <taxon>Bacteria</taxon>
        <taxon>Pseudomonadati</taxon>
        <taxon>Pseudomonadota</taxon>
        <taxon>Gammaproteobacteria</taxon>
        <taxon>Enterobacterales</taxon>
        <taxon>Pectobacteriaceae</taxon>
        <taxon>Affinibrenneria</taxon>
    </lineage>
</organism>
<sequence>MTIYQLIVGSIALGIMGSAPVAYSADSYIQINGNLTSNTCAVSTDSQNKTVDMGTVATKQFLAASHALAPVRFALVLENCGAAVSSVSTTFTGSADQDDATLLALNSESTATNVGIAILDKERNRIPLGSASEQYPLTASASSVQMVFYGQYVATQNSVTAGTANGDVTFTLSYQ</sequence>
<dbReference type="GO" id="GO:0009289">
    <property type="term" value="C:pilus"/>
    <property type="evidence" value="ECO:0007669"/>
    <property type="project" value="UniProtKB-SubCell"/>
</dbReference>
<dbReference type="Pfam" id="PF00419">
    <property type="entry name" value="Fimbrial"/>
    <property type="match status" value="1"/>
</dbReference>
<feature type="chain" id="PRO_5023824902" evidence="5">
    <location>
        <begin position="25"/>
        <end position="175"/>
    </location>
</feature>
<evidence type="ECO:0000256" key="2">
    <source>
        <dbReference type="ARBA" id="ARBA00006671"/>
    </source>
</evidence>
<dbReference type="PANTHER" id="PTHR33420">
    <property type="entry name" value="FIMBRIAL SUBUNIT ELFA-RELATED"/>
    <property type="match status" value="1"/>
</dbReference>
<accession>A0A5J5FRW3</accession>
<evidence type="ECO:0000313" key="8">
    <source>
        <dbReference type="Proteomes" id="UP000335415"/>
    </source>
</evidence>
<comment type="caution">
    <text evidence="7">The sequence shown here is derived from an EMBL/GenBank/DDBJ whole genome shotgun (WGS) entry which is preliminary data.</text>
</comment>
<dbReference type="GO" id="GO:0043709">
    <property type="term" value="P:cell adhesion involved in single-species biofilm formation"/>
    <property type="evidence" value="ECO:0007669"/>
    <property type="project" value="TreeGrafter"/>
</dbReference>
<dbReference type="Proteomes" id="UP000335415">
    <property type="component" value="Unassembled WGS sequence"/>
</dbReference>
<dbReference type="Gene3D" id="2.60.40.1090">
    <property type="entry name" value="Fimbrial-type adhesion domain"/>
    <property type="match status" value="1"/>
</dbReference>
<protein>
    <submittedName>
        <fullName evidence="7">Fimbrial protein</fullName>
    </submittedName>
</protein>
<evidence type="ECO:0000313" key="7">
    <source>
        <dbReference type="EMBL" id="KAA8995382.1"/>
    </source>
</evidence>